<protein>
    <submittedName>
        <fullName evidence="1">Uncharacterized protein</fullName>
    </submittedName>
</protein>
<dbReference type="AlphaFoldDB" id="A0A0D6PKS3"/>
<evidence type="ECO:0000313" key="2">
    <source>
        <dbReference type="Proteomes" id="UP000032668"/>
    </source>
</evidence>
<dbReference type="Proteomes" id="UP000032668">
    <property type="component" value="Unassembled WGS sequence"/>
</dbReference>
<name>A0A0D6PKS3_9PROT</name>
<accession>A0A0D6PKS3</accession>
<evidence type="ECO:0000313" key="1">
    <source>
        <dbReference type="EMBL" id="GAN82016.1"/>
    </source>
</evidence>
<proteinExistence type="predicted"/>
<reference evidence="1 2" key="1">
    <citation type="submission" date="2012-11" db="EMBL/GenBank/DDBJ databases">
        <title>Whole genome sequence of Acidocella aminolytica 101 = DSM 11237.</title>
        <authorList>
            <person name="Azuma Y."/>
            <person name="Higashiura N."/>
            <person name="Hirakawa H."/>
            <person name="Matsushita K."/>
        </authorList>
    </citation>
    <scope>NUCLEOTIDE SEQUENCE [LARGE SCALE GENOMIC DNA]</scope>
    <source>
        <strain evidence="2">101 / DSM 11237</strain>
    </source>
</reference>
<dbReference type="EMBL" id="BANC01000140">
    <property type="protein sequence ID" value="GAN82016.1"/>
    <property type="molecule type" value="Genomic_DNA"/>
</dbReference>
<comment type="caution">
    <text evidence="1">The sequence shown here is derived from an EMBL/GenBank/DDBJ whole genome shotgun (WGS) entry which is preliminary data.</text>
</comment>
<gene>
    <name evidence="1" type="ORF">Aam_143_006</name>
</gene>
<sequence>MKKTLKRPRRAEAVVIDGLRSYPAEMRELGSIERHEMGRRANNLDLMLNRRDHKVFHVLWVDAQTKSNVKLVAN</sequence>
<keyword evidence="2" id="KW-1185">Reference proteome</keyword>
<organism evidence="1 2">
    <name type="scientific">Acidocella aminolytica 101 = DSM 11237</name>
    <dbReference type="NCBI Taxonomy" id="1120923"/>
    <lineage>
        <taxon>Bacteria</taxon>
        <taxon>Pseudomonadati</taxon>
        <taxon>Pseudomonadota</taxon>
        <taxon>Alphaproteobacteria</taxon>
        <taxon>Acetobacterales</taxon>
        <taxon>Acidocellaceae</taxon>
        <taxon>Acidocella</taxon>
    </lineage>
</organism>